<dbReference type="PATRIC" id="fig|728005.3.peg.671"/>
<evidence type="ECO:0000313" key="5">
    <source>
        <dbReference type="Proteomes" id="UP000182258"/>
    </source>
</evidence>
<dbReference type="AlphaFoldDB" id="A0A0F5PY42"/>
<evidence type="ECO:0000313" key="4">
    <source>
        <dbReference type="Proteomes" id="UP000033519"/>
    </source>
</evidence>
<dbReference type="Pfam" id="PF12728">
    <property type="entry name" value="HTH_17"/>
    <property type="match status" value="1"/>
</dbReference>
<dbReference type="OrthoDB" id="7068969at2"/>
<evidence type="ECO:0000259" key="1">
    <source>
        <dbReference type="Pfam" id="PF12728"/>
    </source>
</evidence>
<dbReference type="InterPro" id="IPR009061">
    <property type="entry name" value="DNA-bd_dom_put_sf"/>
</dbReference>
<organism evidence="3 5">
    <name type="scientific">Devosia psychrophila</name>
    <dbReference type="NCBI Taxonomy" id="728005"/>
    <lineage>
        <taxon>Bacteria</taxon>
        <taxon>Pseudomonadati</taxon>
        <taxon>Pseudomonadota</taxon>
        <taxon>Alphaproteobacteria</taxon>
        <taxon>Hyphomicrobiales</taxon>
        <taxon>Devosiaceae</taxon>
        <taxon>Devosia</taxon>
    </lineage>
</organism>
<protein>
    <submittedName>
        <fullName evidence="3">Transcriptional regulator, AlpA family</fullName>
    </submittedName>
</protein>
<dbReference type="EMBL" id="LAPV01000129">
    <property type="protein sequence ID" value="KKC32749.1"/>
    <property type="molecule type" value="Genomic_DNA"/>
</dbReference>
<gene>
    <name evidence="3" type="ORF">SAMN04488059_10665</name>
    <name evidence="2" type="ORF">WH91_12550</name>
</gene>
<reference evidence="2 4" key="1">
    <citation type="submission" date="2015-03" db="EMBL/GenBank/DDBJ databases">
        <authorList>
            <person name="Lepp D."/>
            <person name="Hassan Y.I."/>
            <person name="Li X.-Z."/>
            <person name="Zhou T."/>
        </authorList>
    </citation>
    <scope>NUCLEOTIDE SEQUENCE [LARGE SCALE GENOMIC DNA]</scope>
    <source>
        <strain evidence="2 4">Cr7-05</strain>
    </source>
</reference>
<dbReference type="EMBL" id="FOMB01000006">
    <property type="protein sequence ID" value="SFC51274.1"/>
    <property type="molecule type" value="Genomic_DNA"/>
</dbReference>
<dbReference type="SUPFAM" id="SSF46955">
    <property type="entry name" value="Putative DNA-binding domain"/>
    <property type="match status" value="1"/>
</dbReference>
<keyword evidence="4" id="KW-1185">Reference proteome</keyword>
<evidence type="ECO:0000313" key="2">
    <source>
        <dbReference type="EMBL" id="KKC32749.1"/>
    </source>
</evidence>
<sequence>MNSSIPIQFLNVNDAAARLGVSASWLNKLRVRGGGPKFIKLGRRVIYGEVELIEWAAHNRHSSTSD</sequence>
<proteinExistence type="predicted"/>
<dbReference type="Proteomes" id="UP000182258">
    <property type="component" value="Unassembled WGS sequence"/>
</dbReference>
<dbReference type="Proteomes" id="UP000033519">
    <property type="component" value="Unassembled WGS sequence"/>
</dbReference>
<evidence type="ECO:0000313" key="3">
    <source>
        <dbReference type="EMBL" id="SFC51274.1"/>
    </source>
</evidence>
<reference evidence="3 5" key="2">
    <citation type="submission" date="2016-10" db="EMBL/GenBank/DDBJ databases">
        <authorList>
            <person name="de Groot N.N."/>
        </authorList>
    </citation>
    <scope>NUCLEOTIDE SEQUENCE [LARGE SCALE GENOMIC DNA]</scope>
    <source>
        <strain evidence="3 5">CGMCC 1.10210</strain>
    </source>
</reference>
<feature type="domain" description="Helix-turn-helix" evidence="1">
    <location>
        <begin position="9"/>
        <end position="59"/>
    </location>
</feature>
<dbReference type="STRING" id="728005.SAMN04488059_10665"/>
<name>A0A0F5PY42_9HYPH</name>
<dbReference type="InterPro" id="IPR041657">
    <property type="entry name" value="HTH_17"/>
</dbReference>
<dbReference type="RefSeq" id="WP_046171347.1">
    <property type="nucleotide sequence ID" value="NZ_FOMB01000006.1"/>
</dbReference>
<accession>A0A0F5PY42</accession>